<dbReference type="GO" id="GO:0004553">
    <property type="term" value="F:hydrolase activity, hydrolyzing O-glycosyl compounds"/>
    <property type="evidence" value="ECO:0007669"/>
    <property type="project" value="InterPro"/>
</dbReference>
<feature type="domain" description="GH16" evidence="4">
    <location>
        <begin position="314"/>
        <end position="553"/>
    </location>
</feature>
<feature type="domain" description="PKD" evidence="3">
    <location>
        <begin position="73"/>
        <end position="125"/>
    </location>
</feature>
<keyword evidence="2" id="KW-0732">Signal</keyword>
<evidence type="ECO:0000313" key="5">
    <source>
        <dbReference type="EMBL" id="GGZ78114.1"/>
    </source>
</evidence>
<dbReference type="AlphaFoldDB" id="A0A918R110"/>
<feature type="signal peptide" evidence="2">
    <location>
        <begin position="1"/>
        <end position="26"/>
    </location>
</feature>
<dbReference type="Gene3D" id="2.60.120.200">
    <property type="match status" value="1"/>
</dbReference>
<dbReference type="PROSITE" id="PS50093">
    <property type="entry name" value="PKD"/>
    <property type="match status" value="1"/>
</dbReference>
<proteinExistence type="inferred from homology"/>
<evidence type="ECO:0000259" key="4">
    <source>
        <dbReference type="PROSITE" id="PS51762"/>
    </source>
</evidence>
<evidence type="ECO:0000256" key="1">
    <source>
        <dbReference type="ARBA" id="ARBA00006865"/>
    </source>
</evidence>
<accession>A0A918R110</accession>
<dbReference type="PROSITE" id="PS51257">
    <property type="entry name" value="PROKAR_LIPOPROTEIN"/>
    <property type="match status" value="1"/>
</dbReference>
<dbReference type="CDD" id="cd00146">
    <property type="entry name" value="PKD"/>
    <property type="match status" value="1"/>
</dbReference>
<dbReference type="RefSeq" id="WP_189360120.1">
    <property type="nucleotide sequence ID" value="NZ_BMWZ01000003.1"/>
</dbReference>
<keyword evidence="6" id="KW-1185">Reference proteome</keyword>
<organism evidence="5 6">
    <name type="scientific">Algibacter mikhailovii</name>
    <dbReference type="NCBI Taxonomy" id="425498"/>
    <lineage>
        <taxon>Bacteria</taxon>
        <taxon>Pseudomonadati</taxon>
        <taxon>Bacteroidota</taxon>
        <taxon>Flavobacteriia</taxon>
        <taxon>Flavobacteriales</taxon>
        <taxon>Flavobacteriaceae</taxon>
        <taxon>Algibacter</taxon>
    </lineage>
</organism>
<evidence type="ECO:0000259" key="3">
    <source>
        <dbReference type="PROSITE" id="PS50093"/>
    </source>
</evidence>
<dbReference type="Proteomes" id="UP000636004">
    <property type="component" value="Unassembled WGS sequence"/>
</dbReference>
<evidence type="ECO:0000256" key="2">
    <source>
        <dbReference type="SAM" id="SignalP"/>
    </source>
</evidence>
<dbReference type="PANTHER" id="PTHR10963:SF55">
    <property type="entry name" value="GLYCOSIDE HYDROLASE FAMILY 16 PROTEIN"/>
    <property type="match status" value="1"/>
</dbReference>
<comment type="caution">
    <text evidence="5">The sequence shown here is derived from an EMBL/GenBank/DDBJ whole genome shotgun (WGS) entry which is preliminary data.</text>
</comment>
<comment type="similarity">
    <text evidence="1">Belongs to the glycosyl hydrolase 16 family.</text>
</comment>
<dbReference type="SUPFAM" id="SSF49899">
    <property type="entry name" value="Concanavalin A-like lectins/glucanases"/>
    <property type="match status" value="1"/>
</dbReference>
<reference evidence="5" key="1">
    <citation type="journal article" date="2014" name="Int. J. Syst. Evol. Microbiol.">
        <title>Complete genome sequence of Corynebacterium casei LMG S-19264T (=DSM 44701T), isolated from a smear-ripened cheese.</title>
        <authorList>
            <consortium name="US DOE Joint Genome Institute (JGI-PGF)"/>
            <person name="Walter F."/>
            <person name="Albersmeier A."/>
            <person name="Kalinowski J."/>
            <person name="Ruckert C."/>
        </authorList>
    </citation>
    <scope>NUCLEOTIDE SEQUENCE</scope>
    <source>
        <strain evidence="5">KCTC 12710</strain>
    </source>
</reference>
<dbReference type="GO" id="GO:0005975">
    <property type="term" value="P:carbohydrate metabolic process"/>
    <property type="evidence" value="ECO:0007669"/>
    <property type="project" value="InterPro"/>
</dbReference>
<name>A0A918R110_9FLAO</name>
<dbReference type="InterPro" id="IPR000757">
    <property type="entry name" value="Beta-glucanase-like"/>
</dbReference>
<dbReference type="EMBL" id="BMWZ01000003">
    <property type="protein sequence ID" value="GGZ78114.1"/>
    <property type="molecule type" value="Genomic_DNA"/>
</dbReference>
<dbReference type="SUPFAM" id="SSF49299">
    <property type="entry name" value="PKD domain"/>
    <property type="match status" value="1"/>
</dbReference>
<dbReference type="InterPro" id="IPR035986">
    <property type="entry name" value="PKD_dom_sf"/>
</dbReference>
<dbReference type="InterPro" id="IPR050546">
    <property type="entry name" value="Glycosyl_Hydrlase_16"/>
</dbReference>
<dbReference type="Pfam" id="PF00722">
    <property type="entry name" value="Glyco_hydro_16"/>
    <property type="match status" value="1"/>
</dbReference>
<dbReference type="InterPro" id="IPR013783">
    <property type="entry name" value="Ig-like_fold"/>
</dbReference>
<dbReference type="CDD" id="cd08023">
    <property type="entry name" value="GH16_laminarinase_like"/>
    <property type="match status" value="1"/>
</dbReference>
<dbReference type="InterPro" id="IPR013320">
    <property type="entry name" value="ConA-like_dom_sf"/>
</dbReference>
<dbReference type="InterPro" id="IPR000601">
    <property type="entry name" value="PKD_dom"/>
</dbReference>
<gene>
    <name evidence="5" type="ORF">GCM10007028_14440</name>
</gene>
<reference evidence="5" key="2">
    <citation type="submission" date="2020-09" db="EMBL/GenBank/DDBJ databases">
        <authorList>
            <person name="Sun Q."/>
            <person name="Kim S."/>
        </authorList>
    </citation>
    <scope>NUCLEOTIDE SEQUENCE</scope>
    <source>
        <strain evidence="5">KCTC 12710</strain>
    </source>
</reference>
<evidence type="ECO:0008006" key="7">
    <source>
        <dbReference type="Google" id="ProtNLM"/>
    </source>
</evidence>
<feature type="chain" id="PRO_5037586407" description="Glycosyl hydrolase family protein" evidence="2">
    <location>
        <begin position="27"/>
        <end position="553"/>
    </location>
</feature>
<dbReference type="PANTHER" id="PTHR10963">
    <property type="entry name" value="GLYCOSYL HYDROLASE-RELATED"/>
    <property type="match status" value="1"/>
</dbReference>
<dbReference type="PROSITE" id="PS51762">
    <property type="entry name" value="GH16_2"/>
    <property type="match status" value="1"/>
</dbReference>
<protein>
    <recommendedName>
        <fullName evidence="7">Glycosyl hydrolase family protein</fullName>
    </recommendedName>
</protein>
<dbReference type="Gene3D" id="2.60.40.10">
    <property type="entry name" value="Immunoglobulins"/>
    <property type="match status" value="1"/>
</dbReference>
<sequence length="553" mass="59801">MRNIKYKYYGLGLFLALAMIFTGCQDDDQTFGAVKIPTNVTLTAEIICEDCTDADGDGSGLVNIVATASGALAYKFDFGDGFTETNQTGKVTHRFTSVGVNTYTVVVNAVGTGGVQSSTTMNVTVRSDFEDIEAKDFLSGGSGNSKTWYWAADKPSNIALGSNVKDSPNPGDHTFPTFFNSDPFHPDKLCMYDAELVFTQDADGNLTFQQVVGQAYVPGTVAGALGVDGDTCHGSDVAPALGIESSVALIPSSSIATEDAQDPSYRGTSIFLSDGGFMSWYCINSLFEIITITNSTLYVRVVDGVDPGLVWYCTFQTQNPNESEGGFEDLVWSDEFDTDGAPNAANWTYDLGAGGWGNQELQTYTNNPENVVIENGMLKITAIADGNGGYTSARIKTEGLQEYTYGKIECRAKLPVSQGTWPAIWMLGANFTEVGWPNCGEIDIMEQTGQNKSETSGALHFPGNSGGEAIVGRIDVEDATSEFHNYTVEWTAETIKMSVDDEFFFSYDNNSEIPYNADMFMILNLAMGGSLGGTVDPNFTQDTFEIDYIRVYQ</sequence>
<evidence type="ECO:0000313" key="6">
    <source>
        <dbReference type="Proteomes" id="UP000636004"/>
    </source>
</evidence>